<dbReference type="AlphaFoldDB" id="A0A4Y2GJV8"/>
<reference evidence="2 3" key="1">
    <citation type="journal article" date="2019" name="Sci. Rep.">
        <title>Orb-weaving spider Araneus ventricosus genome elucidates the spidroin gene catalogue.</title>
        <authorList>
            <person name="Kono N."/>
            <person name="Nakamura H."/>
            <person name="Ohtoshi R."/>
            <person name="Moran D.A.P."/>
            <person name="Shinohara A."/>
            <person name="Yoshida Y."/>
            <person name="Fujiwara M."/>
            <person name="Mori M."/>
            <person name="Tomita M."/>
            <person name="Arakawa K."/>
        </authorList>
    </citation>
    <scope>NUCLEOTIDE SEQUENCE [LARGE SCALE GENOMIC DNA]</scope>
</reference>
<comment type="caution">
    <text evidence="2">The sequence shown here is derived from an EMBL/GenBank/DDBJ whole genome shotgun (WGS) entry which is preliminary data.</text>
</comment>
<feature type="non-terminal residue" evidence="2">
    <location>
        <position position="51"/>
    </location>
</feature>
<feature type="region of interest" description="Disordered" evidence="1">
    <location>
        <begin position="1"/>
        <end position="29"/>
    </location>
</feature>
<organism evidence="2 3">
    <name type="scientific">Araneus ventricosus</name>
    <name type="common">Orbweaver spider</name>
    <name type="synonym">Epeira ventricosa</name>
    <dbReference type="NCBI Taxonomy" id="182803"/>
    <lineage>
        <taxon>Eukaryota</taxon>
        <taxon>Metazoa</taxon>
        <taxon>Ecdysozoa</taxon>
        <taxon>Arthropoda</taxon>
        <taxon>Chelicerata</taxon>
        <taxon>Arachnida</taxon>
        <taxon>Araneae</taxon>
        <taxon>Araneomorphae</taxon>
        <taxon>Entelegynae</taxon>
        <taxon>Araneoidea</taxon>
        <taxon>Araneidae</taxon>
        <taxon>Araneus</taxon>
    </lineage>
</organism>
<protein>
    <submittedName>
        <fullName evidence="2">Uncharacterized protein</fullName>
    </submittedName>
</protein>
<name>A0A4Y2GJV8_ARAVE</name>
<sequence>MSPYLKPLQQPNRLSAHGKYRTPPRDPVPETITATEQVECTWDIQNAAPCP</sequence>
<evidence type="ECO:0000313" key="3">
    <source>
        <dbReference type="Proteomes" id="UP000499080"/>
    </source>
</evidence>
<dbReference type="EMBL" id="BGPR01177946">
    <property type="protein sequence ID" value="GBM53076.1"/>
    <property type="molecule type" value="Genomic_DNA"/>
</dbReference>
<gene>
    <name evidence="2" type="ORF">AVEN_81680_1</name>
</gene>
<accession>A0A4Y2GJV8</accession>
<dbReference type="Proteomes" id="UP000499080">
    <property type="component" value="Unassembled WGS sequence"/>
</dbReference>
<evidence type="ECO:0000256" key="1">
    <source>
        <dbReference type="SAM" id="MobiDB-lite"/>
    </source>
</evidence>
<proteinExistence type="predicted"/>
<evidence type="ECO:0000313" key="2">
    <source>
        <dbReference type="EMBL" id="GBM53076.1"/>
    </source>
</evidence>
<keyword evidence="3" id="KW-1185">Reference proteome</keyword>